<feature type="transmembrane region" description="Helical" evidence="1">
    <location>
        <begin position="91"/>
        <end position="109"/>
    </location>
</feature>
<name>A0A1A9ZB76_GLOPL</name>
<proteinExistence type="predicted"/>
<keyword evidence="1" id="KW-1133">Transmembrane helix</keyword>
<evidence type="ECO:0000313" key="2">
    <source>
        <dbReference type="EnsemblMetazoa" id="GPAI009325-PA"/>
    </source>
</evidence>
<dbReference type="VEuPathDB" id="VectorBase:GPAI009325"/>
<organism evidence="2 3">
    <name type="scientific">Glossina pallidipes</name>
    <name type="common">Tsetse fly</name>
    <dbReference type="NCBI Taxonomy" id="7398"/>
    <lineage>
        <taxon>Eukaryota</taxon>
        <taxon>Metazoa</taxon>
        <taxon>Ecdysozoa</taxon>
        <taxon>Arthropoda</taxon>
        <taxon>Hexapoda</taxon>
        <taxon>Insecta</taxon>
        <taxon>Pterygota</taxon>
        <taxon>Neoptera</taxon>
        <taxon>Endopterygota</taxon>
        <taxon>Diptera</taxon>
        <taxon>Brachycera</taxon>
        <taxon>Muscomorpha</taxon>
        <taxon>Hippoboscoidea</taxon>
        <taxon>Glossinidae</taxon>
        <taxon>Glossina</taxon>
    </lineage>
</organism>
<accession>A0A1A9ZB76</accession>
<keyword evidence="3" id="KW-1185">Reference proteome</keyword>
<dbReference type="AlphaFoldDB" id="A0A1A9ZB76"/>
<dbReference type="Proteomes" id="UP000092445">
    <property type="component" value="Unassembled WGS sequence"/>
</dbReference>
<dbReference type="STRING" id="7398.A0A1A9ZB76"/>
<reference evidence="2" key="2">
    <citation type="submission" date="2020-05" db="UniProtKB">
        <authorList>
            <consortium name="EnsemblMetazoa"/>
        </authorList>
    </citation>
    <scope>IDENTIFICATION</scope>
    <source>
        <strain evidence="2">IAEA</strain>
    </source>
</reference>
<reference evidence="3" key="1">
    <citation type="submission" date="2014-03" db="EMBL/GenBank/DDBJ databases">
        <authorList>
            <person name="Aksoy S."/>
            <person name="Warren W."/>
            <person name="Wilson R.K."/>
        </authorList>
    </citation>
    <scope>NUCLEOTIDE SEQUENCE [LARGE SCALE GENOMIC DNA]</scope>
    <source>
        <strain evidence="3">IAEA</strain>
    </source>
</reference>
<keyword evidence="1" id="KW-0812">Transmembrane</keyword>
<sequence length="209" mass="23979">MVTRLQEGTDTQIFKCKIIGWDEVMAVDFTRTSVAKTGADLTKWATQQETRADLAALFMPRQQSMPLSEAEQLEEDRNYNLKATEAFVLKAFWRMLCSYVATAFLWMMTKMPPLKFLKLCSREELEVVRIPTTQQQQENLKFSAHFKRKFIIHTGKRKDRSQTAGGKAGVEFFHSHSNDFVHTLDANSMGCVTLEFGFLKSHTVSPLQQ</sequence>
<evidence type="ECO:0000313" key="3">
    <source>
        <dbReference type="Proteomes" id="UP000092445"/>
    </source>
</evidence>
<protein>
    <submittedName>
        <fullName evidence="2">Uncharacterized protein</fullName>
    </submittedName>
</protein>
<evidence type="ECO:0000256" key="1">
    <source>
        <dbReference type="SAM" id="Phobius"/>
    </source>
</evidence>
<keyword evidence="1" id="KW-0472">Membrane</keyword>
<dbReference type="EnsemblMetazoa" id="GPAI009325-RA">
    <property type="protein sequence ID" value="GPAI009325-PA"/>
    <property type="gene ID" value="GPAI009325"/>
</dbReference>